<dbReference type="STRING" id="177439.DP2513"/>
<keyword evidence="3 5" id="KW-1133">Transmembrane helix</keyword>
<dbReference type="GO" id="GO:0005886">
    <property type="term" value="C:plasma membrane"/>
    <property type="evidence" value="ECO:0007669"/>
    <property type="project" value="UniProtKB-SubCell"/>
</dbReference>
<dbReference type="eggNOG" id="COG0730">
    <property type="taxonomic scope" value="Bacteria"/>
</dbReference>
<evidence type="ECO:0000256" key="1">
    <source>
        <dbReference type="ARBA" id="ARBA00004141"/>
    </source>
</evidence>
<dbReference type="Proteomes" id="UP000000602">
    <property type="component" value="Chromosome"/>
</dbReference>
<feature type="transmembrane region" description="Helical" evidence="5">
    <location>
        <begin position="233"/>
        <end position="249"/>
    </location>
</feature>
<dbReference type="PANTHER" id="PTHR43701:SF2">
    <property type="entry name" value="MEMBRANE TRANSPORTER PROTEIN YJNA-RELATED"/>
    <property type="match status" value="1"/>
</dbReference>
<feature type="transmembrane region" description="Helical" evidence="5">
    <location>
        <begin position="40"/>
        <end position="62"/>
    </location>
</feature>
<proteinExistence type="inferred from homology"/>
<dbReference type="KEGG" id="dps:DP2513"/>
<evidence type="ECO:0000256" key="2">
    <source>
        <dbReference type="ARBA" id="ARBA00022692"/>
    </source>
</evidence>
<dbReference type="InterPro" id="IPR051598">
    <property type="entry name" value="TSUP/Inactive_protease-like"/>
</dbReference>
<evidence type="ECO:0000256" key="4">
    <source>
        <dbReference type="ARBA" id="ARBA00023136"/>
    </source>
</evidence>
<dbReference type="Pfam" id="PF01925">
    <property type="entry name" value="TauE"/>
    <property type="match status" value="1"/>
</dbReference>
<name>Q6AK84_DESPS</name>
<reference evidence="7" key="1">
    <citation type="journal article" date="2004" name="Environ. Microbiol.">
        <title>The genome of Desulfotalea psychrophila, a sulfate-reducing bacterium from permanently cold Arctic sediments.</title>
        <authorList>
            <person name="Rabus R."/>
            <person name="Ruepp A."/>
            <person name="Frickey T."/>
            <person name="Rattei T."/>
            <person name="Fartmann B."/>
            <person name="Stark M."/>
            <person name="Bauer M."/>
            <person name="Zibat A."/>
            <person name="Lombardot T."/>
            <person name="Becker I."/>
            <person name="Amann J."/>
            <person name="Gellner K."/>
            <person name="Teeling H."/>
            <person name="Leuschner W.D."/>
            <person name="Gloeckner F.-O."/>
            <person name="Lupas A.N."/>
            <person name="Amann R."/>
            <person name="Klenk H.-P."/>
        </authorList>
    </citation>
    <scope>NUCLEOTIDE SEQUENCE [LARGE SCALE GENOMIC DNA]</scope>
    <source>
        <strain evidence="7">DSM 12343 / LSv54</strain>
    </source>
</reference>
<organism evidence="6 7">
    <name type="scientific">Desulfotalea psychrophila (strain LSv54 / DSM 12343)</name>
    <dbReference type="NCBI Taxonomy" id="177439"/>
    <lineage>
        <taxon>Bacteria</taxon>
        <taxon>Pseudomonadati</taxon>
        <taxon>Thermodesulfobacteriota</taxon>
        <taxon>Desulfobulbia</taxon>
        <taxon>Desulfobulbales</taxon>
        <taxon>Desulfocapsaceae</taxon>
        <taxon>Desulfotalea</taxon>
    </lineage>
</organism>
<dbReference type="PANTHER" id="PTHR43701">
    <property type="entry name" value="MEMBRANE TRANSPORTER PROTEIN MJ0441-RELATED"/>
    <property type="match status" value="1"/>
</dbReference>
<protein>
    <recommendedName>
        <fullName evidence="5">Probable membrane transporter protein</fullName>
    </recommendedName>
</protein>
<dbReference type="AlphaFoldDB" id="Q6AK84"/>
<evidence type="ECO:0000313" key="7">
    <source>
        <dbReference type="Proteomes" id="UP000000602"/>
    </source>
</evidence>
<dbReference type="EMBL" id="CR522870">
    <property type="protein sequence ID" value="CAG37242.1"/>
    <property type="molecule type" value="Genomic_DNA"/>
</dbReference>
<comment type="similarity">
    <text evidence="5">Belongs to the 4-toluene sulfonate uptake permease (TSUP) (TC 2.A.102) family.</text>
</comment>
<feature type="transmembrane region" description="Helical" evidence="5">
    <location>
        <begin position="100"/>
        <end position="119"/>
    </location>
</feature>
<evidence type="ECO:0000313" key="6">
    <source>
        <dbReference type="EMBL" id="CAG37242.1"/>
    </source>
</evidence>
<feature type="transmembrane region" description="Helical" evidence="5">
    <location>
        <begin position="173"/>
        <end position="194"/>
    </location>
</feature>
<feature type="transmembrane region" description="Helical" evidence="5">
    <location>
        <begin position="74"/>
        <end position="94"/>
    </location>
</feature>
<keyword evidence="7" id="KW-1185">Reference proteome</keyword>
<gene>
    <name evidence="6" type="ordered locus">DP2513</name>
</gene>
<keyword evidence="5" id="KW-1003">Cell membrane</keyword>
<keyword evidence="4 5" id="KW-0472">Membrane</keyword>
<dbReference type="HOGENOM" id="CLU_045498_5_4_7"/>
<sequence length="250" mass="26677">MMDVTCLIIVVVAFSLSFVFALGGIGSALALIPSLTWLGLPFAQARAIGLFVNTVSMAGATYSNIRNRRLDFRLGIPIILPSIILAPVGAWTGHFIETRYLLMVFIAFLSFSGLMMLLFKGSKYANQYREDRPITGPLLTGIAAGFLSGLLGVGGGGLISPLMILQGFNPKKVAAITAFAVPFSSLSAFITYALMGSVPWGILLYAGPAAWLGGYLGTMVMHQKMHPGTVKKFLGVVLLLLALRFILSIS</sequence>
<comment type="subcellular location">
    <subcellularLocation>
        <location evidence="5">Cell membrane</location>
        <topology evidence="5">Multi-pass membrane protein</topology>
    </subcellularLocation>
    <subcellularLocation>
        <location evidence="1">Membrane</location>
        <topology evidence="1">Multi-pass membrane protein</topology>
    </subcellularLocation>
</comment>
<evidence type="ECO:0000256" key="3">
    <source>
        <dbReference type="ARBA" id="ARBA00022989"/>
    </source>
</evidence>
<accession>Q6AK84</accession>
<evidence type="ECO:0000256" key="5">
    <source>
        <dbReference type="RuleBase" id="RU363041"/>
    </source>
</evidence>
<dbReference type="InterPro" id="IPR002781">
    <property type="entry name" value="TM_pro_TauE-like"/>
</dbReference>
<feature type="transmembrane region" description="Helical" evidence="5">
    <location>
        <begin position="200"/>
        <end position="221"/>
    </location>
</feature>
<keyword evidence="2 5" id="KW-0812">Transmembrane</keyword>